<dbReference type="EMBL" id="CATOUU010000692">
    <property type="protein sequence ID" value="CAI9941387.1"/>
    <property type="molecule type" value="Genomic_DNA"/>
</dbReference>
<dbReference type="InterPro" id="IPR013665">
    <property type="entry name" value="Sfi1_dom"/>
</dbReference>
<evidence type="ECO:0000313" key="4">
    <source>
        <dbReference type="Proteomes" id="UP001642409"/>
    </source>
</evidence>
<evidence type="ECO:0000313" key="2">
    <source>
        <dbReference type="EMBL" id="CAI9941387.1"/>
    </source>
</evidence>
<dbReference type="Proteomes" id="UP001642409">
    <property type="component" value="Unassembled WGS sequence"/>
</dbReference>
<proteinExistence type="predicted"/>
<dbReference type="AlphaFoldDB" id="A0AA86PUQ6"/>
<keyword evidence="4" id="KW-1185">Reference proteome</keyword>
<sequence>MIGETALSYLKRDIVVLSAIKNSIDVPSIVKLNLNFEQELRKQKLIAENDRFYDTIFKEVAARFEQNKDINISFEKAITKYYHLRLAAIFSRLRQERRIFQKLKLLSIQRQNQQIIQAAMKQKQTTTPIIEQKQIIQEKITNQDQNLLLDDDLQELRLHDKFQKLKASHDLIILSRFFYKVIKMNKNLKQKQLKVAEKRSKYSKRNYLKLLQIKMKIKLIQRHKKQEQVALKIPMCEAIRNTNLLTKVFKEMKIFRNQVLEAQARLNAFLIRKEQSHEQYALKLMLNKFRKQLQKQNSVPKHKALQKLILQQLHVKFALLNQKFSMSQQIQSNTVKLLASVHIMQLISKHARAQTLESRVQSRNLRTVFKLWRDNAILKLNDDPIKSIDEYLYLDQSITSMNLRYRELSVKCSVYLNIISYRIQFRSFKNWADLTSEQKKVNMFLRLKGAQKTNSVFQMLKEAFYLMKINAKLNTNYILKQNALKFIHHFGYLKGDVFEKIQQQFNEAGFENVLTDDELLRQCFEKLKENAEHKNILRIKGDYFYEEGMDIRIQKIFKIWRKMANMEAKASIFQQDFTQKQLQRVIKIWRKQAQRTLKAFKMGYNMEDRLKERAFTEWQNKTKQHIKANLIIQQLKQMKQFKTAKFIEDNIKHKPLDEILKEIDNCYANDLFDIDFENPGLVQKYMTLVHKEAKYNKEKQEQLQYISIKMLQGKTRELSFKSNRICENNQRICLWASYRQILMAITRVKNMQISEQTIKEASEYNYQHQLKRKLFSTLYRQYKLKQFQMQLEQIVVAEHQRFCLQILLIWKQKAISVNSAHTIVQEQKLSNLLQISFNIMRQKIKDLHSIEQNCQQLHQMRQIPLLFNKVICIQNKLSAKQQNVTLLHQKTQKQLVLHHLSSKGITLQQKYIQLSPKQSDSSKLLLIKKILFRSQSLKKNYYIIEQLHTHLTKLRSIIELQTQLKMRQQNYIIAQKMHQEFLYKNAFFGFKLFLIKCRKCSLFQQSKIKLAIKQWANIARENSLYVHKERLLEKKYRKRLVITVLQVMAARADVQLKDLGWI</sequence>
<feature type="domain" description="Sfi1 spindle body" evidence="1">
    <location>
        <begin position="758"/>
        <end position="908"/>
    </location>
</feature>
<protein>
    <submittedName>
        <fullName evidence="2">Sfi1 spindle body</fullName>
    </submittedName>
    <submittedName>
        <fullName evidence="3">Sfi1_spindle body</fullName>
    </submittedName>
</protein>
<reference evidence="3 4" key="2">
    <citation type="submission" date="2024-07" db="EMBL/GenBank/DDBJ databases">
        <authorList>
            <person name="Akdeniz Z."/>
        </authorList>
    </citation>
    <scope>NUCLEOTIDE SEQUENCE [LARGE SCALE GENOMIC DNA]</scope>
</reference>
<comment type="caution">
    <text evidence="2">The sequence shown here is derived from an EMBL/GenBank/DDBJ whole genome shotgun (WGS) entry which is preliminary data.</text>
</comment>
<dbReference type="EMBL" id="CAXDID020000672">
    <property type="protein sequence ID" value="CAL6109616.1"/>
    <property type="molecule type" value="Genomic_DNA"/>
</dbReference>
<dbReference type="Pfam" id="PF08457">
    <property type="entry name" value="Sfi1"/>
    <property type="match status" value="1"/>
</dbReference>
<evidence type="ECO:0000259" key="1">
    <source>
        <dbReference type="Pfam" id="PF08457"/>
    </source>
</evidence>
<name>A0AA86PUQ6_9EUKA</name>
<reference evidence="2" key="1">
    <citation type="submission" date="2023-06" db="EMBL/GenBank/DDBJ databases">
        <authorList>
            <person name="Kurt Z."/>
        </authorList>
    </citation>
    <scope>NUCLEOTIDE SEQUENCE</scope>
</reference>
<accession>A0AA86PUQ6</accession>
<evidence type="ECO:0000313" key="3">
    <source>
        <dbReference type="EMBL" id="CAL6109616.1"/>
    </source>
</evidence>
<gene>
    <name evidence="2" type="ORF">HINF_LOCUS29032</name>
    <name evidence="3" type="ORF">HINF_LOCUS75530</name>
</gene>
<organism evidence="2">
    <name type="scientific">Hexamita inflata</name>
    <dbReference type="NCBI Taxonomy" id="28002"/>
    <lineage>
        <taxon>Eukaryota</taxon>
        <taxon>Metamonada</taxon>
        <taxon>Diplomonadida</taxon>
        <taxon>Hexamitidae</taxon>
        <taxon>Hexamitinae</taxon>
        <taxon>Hexamita</taxon>
    </lineage>
</organism>